<feature type="chain" id="PRO_5003148063" evidence="2">
    <location>
        <begin position="26"/>
        <end position="121"/>
    </location>
</feature>
<evidence type="ECO:0000313" key="4">
    <source>
        <dbReference type="Proteomes" id="UP000006250"/>
    </source>
</evidence>
<name>E1JT12_SOLFR</name>
<evidence type="ECO:0000256" key="1">
    <source>
        <dbReference type="SAM" id="MobiDB-lite"/>
    </source>
</evidence>
<protein>
    <submittedName>
        <fullName evidence="3">Uncharacterized protein</fullName>
    </submittedName>
</protein>
<dbReference type="EMBL" id="AECZ01000003">
    <property type="protein sequence ID" value="EFL52645.1"/>
    <property type="molecule type" value="Genomic_DNA"/>
</dbReference>
<keyword evidence="4" id="KW-1185">Reference proteome</keyword>
<feature type="signal peptide" evidence="2">
    <location>
        <begin position="1"/>
        <end position="25"/>
    </location>
</feature>
<sequence length="121" mass="13029" precursor="true">MRIHPIPCLATLFLAMALCAVPALAKKGQGQQGQAPSYGPPSYSGHKGDQTPPYGPPSYAGQKGNQASPKGKSSYAGPGKNYDSNWNMPPGQQKKQSKQKKKKHRNAPPDQAPAWGYRNQQ</sequence>
<comment type="caution">
    <text evidence="3">The sequence shown here is derived from an EMBL/GenBank/DDBJ whole genome shotgun (WGS) entry which is preliminary data.</text>
</comment>
<evidence type="ECO:0000313" key="3">
    <source>
        <dbReference type="EMBL" id="EFL52645.1"/>
    </source>
</evidence>
<accession>E1JT12</accession>
<dbReference type="RefSeq" id="WP_005991233.1">
    <property type="nucleotide sequence ID" value="NZ_AECZ01000003.1"/>
</dbReference>
<evidence type="ECO:0000256" key="2">
    <source>
        <dbReference type="SAM" id="SignalP"/>
    </source>
</evidence>
<dbReference type="Proteomes" id="UP000006250">
    <property type="component" value="Unassembled WGS sequence"/>
</dbReference>
<dbReference type="eggNOG" id="ENOG5032EDC">
    <property type="taxonomic scope" value="Bacteria"/>
</dbReference>
<reference evidence="3 4" key="1">
    <citation type="submission" date="2010-08" db="EMBL/GenBank/DDBJ databases">
        <title>The draft genome of Desulfovibrio fructosovorans JJ.</title>
        <authorList>
            <consortium name="US DOE Joint Genome Institute (JGI-PGF)"/>
            <person name="Lucas S."/>
            <person name="Copeland A."/>
            <person name="Lapidus A."/>
            <person name="Cheng J.-F."/>
            <person name="Bruce D."/>
            <person name="Goodwin L."/>
            <person name="Pitluck S."/>
            <person name="Land M.L."/>
            <person name="Hauser L."/>
            <person name="Chang Y.-J."/>
            <person name="Jeffries C."/>
            <person name="Wall J.D."/>
            <person name="Stahl D.A."/>
            <person name="Arkin A.P."/>
            <person name="Dehal P."/>
            <person name="Stolyar S.M."/>
            <person name="Hazen T.C."/>
            <person name="Woyke T.J."/>
        </authorList>
    </citation>
    <scope>NUCLEOTIDE SEQUENCE [LARGE SCALE GENOMIC DNA]</scope>
    <source>
        <strain evidence="3 4">JJ</strain>
    </source>
</reference>
<organism evidence="3 4">
    <name type="scientific">Solidesulfovibrio fructosivorans JJ]</name>
    <dbReference type="NCBI Taxonomy" id="596151"/>
    <lineage>
        <taxon>Bacteria</taxon>
        <taxon>Pseudomonadati</taxon>
        <taxon>Thermodesulfobacteriota</taxon>
        <taxon>Desulfovibrionia</taxon>
        <taxon>Desulfovibrionales</taxon>
        <taxon>Desulfovibrionaceae</taxon>
        <taxon>Solidesulfovibrio</taxon>
    </lineage>
</organism>
<proteinExistence type="predicted"/>
<feature type="region of interest" description="Disordered" evidence="1">
    <location>
        <begin position="25"/>
        <end position="121"/>
    </location>
</feature>
<feature type="compositionally biased region" description="Basic residues" evidence="1">
    <location>
        <begin position="95"/>
        <end position="106"/>
    </location>
</feature>
<dbReference type="AlphaFoldDB" id="E1JT12"/>
<gene>
    <name evidence="3" type="ORF">DesfrDRAFT_0751</name>
</gene>
<keyword evidence="2" id="KW-0732">Signal</keyword>